<sequence>MSQLQIPELKQFLEKLSLDGKYELFLANGIKQVEHLRDIQESDITLLELTVFEWRRLQPETQQTLEDTTRSVKKTSIPAYKTSTASKVISLPKAFKNFFETRDGQGNIVVSTEPLKRKFKDLWYENPCTPAQEFSNSITLQMAEQRMQHEKRKRDCELWCRKQRAKRIYFLLATTEQPLVFNTWTHYFKNQSIMGKLGLIKEQYPTLATFIDDLGNDAVDNVSIPALAMYDTLCQVVGKLEEVSTFCDTAIGKCEEEISSCLINTDGQPKRGYEEELKFFKDTALPKLENLTSIVKNKLNNATEVMEKAREKYCFSQAYKKAKRKGKTSRRHVKQKNCHKKDTQQENKKEQSVTIDDSDLDDIYIDSASGSDPDSEEVTICNATG</sequence>
<feature type="region of interest" description="Disordered" evidence="1">
    <location>
        <begin position="323"/>
        <end position="385"/>
    </location>
</feature>
<comment type="caution">
    <text evidence="2">The sequence shown here is derived from an EMBL/GenBank/DDBJ whole genome shotgun (WGS) entry which is preliminary data.</text>
</comment>
<evidence type="ECO:0000256" key="1">
    <source>
        <dbReference type="SAM" id="MobiDB-lite"/>
    </source>
</evidence>
<dbReference type="AlphaFoldDB" id="A0A6S7I6T1"/>
<proteinExistence type="predicted"/>
<evidence type="ECO:0000313" key="3">
    <source>
        <dbReference type="Proteomes" id="UP001152795"/>
    </source>
</evidence>
<protein>
    <submittedName>
        <fullName evidence="2">Uncharacterized protein</fullName>
    </submittedName>
</protein>
<dbReference type="EMBL" id="CACRXK020007193">
    <property type="protein sequence ID" value="CAB4011570.1"/>
    <property type="molecule type" value="Genomic_DNA"/>
</dbReference>
<name>A0A6S7I6T1_PARCT</name>
<accession>A0A6S7I6T1</accession>
<dbReference type="SUPFAM" id="SSF47769">
    <property type="entry name" value="SAM/Pointed domain"/>
    <property type="match status" value="1"/>
</dbReference>
<reference evidence="2" key="1">
    <citation type="submission" date="2020-04" db="EMBL/GenBank/DDBJ databases">
        <authorList>
            <person name="Alioto T."/>
            <person name="Alioto T."/>
            <person name="Gomez Garrido J."/>
        </authorList>
    </citation>
    <scope>NUCLEOTIDE SEQUENCE</scope>
    <source>
        <strain evidence="2">A484AB</strain>
    </source>
</reference>
<evidence type="ECO:0000313" key="2">
    <source>
        <dbReference type="EMBL" id="CAB4011570.1"/>
    </source>
</evidence>
<dbReference type="Proteomes" id="UP001152795">
    <property type="component" value="Unassembled WGS sequence"/>
</dbReference>
<organism evidence="2 3">
    <name type="scientific">Paramuricea clavata</name>
    <name type="common">Red gorgonian</name>
    <name type="synonym">Violescent sea-whip</name>
    <dbReference type="NCBI Taxonomy" id="317549"/>
    <lineage>
        <taxon>Eukaryota</taxon>
        <taxon>Metazoa</taxon>
        <taxon>Cnidaria</taxon>
        <taxon>Anthozoa</taxon>
        <taxon>Octocorallia</taxon>
        <taxon>Malacalcyonacea</taxon>
        <taxon>Plexauridae</taxon>
        <taxon>Paramuricea</taxon>
    </lineage>
</organism>
<gene>
    <name evidence="2" type="ORF">PACLA_8A020774</name>
</gene>
<feature type="compositionally biased region" description="Basic residues" evidence="1">
    <location>
        <begin position="323"/>
        <end position="339"/>
    </location>
</feature>
<keyword evidence="3" id="KW-1185">Reference proteome</keyword>
<feature type="compositionally biased region" description="Basic and acidic residues" evidence="1">
    <location>
        <begin position="340"/>
        <end position="351"/>
    </location>
</feature>
<dbReference type="InterPro" id="IPR013761">
    <property type="entry name" value="SAM/pointed_sf"/>
</dbReference>